<keyword evidence="3" id="KW-1185">Reference proteome</keyword>
<evidence type="ECO:0000313" key="3">
    <source>
        <dbReference type="Proteomes" id="UP001530400"/>
    </source>
</evidence>
<reference evidence="2 3" key="1">
    <citation type="submission" date="2024-10" db="EMBL/GenBank/DDBJ databases">
        <title>Updated reference genomes for cyclostephanoid diatoms.</title>
        <authorList>
            <person name="Roberts W.R."/>
            <person name="Alverson A.J."/>
        </authorList>
    </citation>
    <scope>NUCLEOTIDE SEQUENCE [LARGE SCALE GENOMIC DNA]</scope>
    <source>
        <strain evidence="2 3">AJA010-31</strain>
    </source>
</reference>
<dbReference type="AlphaFoldDB" id="A0ABD3QIL4"/>
<evidence type="ECO:0000313" key="2">
    <source>
        <dbReference type="EMBL" id="KAL3800244.1"/>
    </source>
</evidence>
<organism evidence="2 3">
    <name type="scientific">Cyclotella atomus</name>
    <dbReference type="NCBI Taxonomy" id="382360"/>
    <lineage>
        <taxon>Eukaryota</taxon>
        <taxon>Sar</taxon>
        <taxon>Stramenopiles</taxon>
        <taxon>Ochrophyta</taxon>
        <taxon>Bacillariophyta</taxon>
        <taxon>Coscinodiscophyceae</taxon>
        <taxon>Thalassiosirophycidae</taxon>
        <taxon>Stephanodiscales</taxon>
        <taxon>Stephanodiscaceae</taxon>
        <taxon>Cyclotella</taxon>
    </lineage>
</organism>
<keyword evidence="1" id="KW-0812">Transmembrane</keyword>
<comment type="caution">
    <text evidence="2">The sequence shown here is derived from an EMBL/GenBank/DDBJ whole genome shotgun (WGS) entry which is preliminary data.</text>
</comment>
<dbReference type="EMBL" id="JALLPJ020000164">
    <property type="protein sequence ID" value="KAL3800244.1"/>
    <property type="molecule type" value="Genomic_DNA"/>
</dbReference>
<name>A0ABD3QIL4_9STRA</name>
<evidence type="ECO:0000256" key="1">
    <source>
        <dbReference type="SAM" id="Phobius"/>
    </source>
</evidence>
<proteinExistence type="predicted"/>
<gene>
    <name evidence="2" type="ORF">ACHAWO_013826</name>
</gene>
<dbReference type="Proteomes" id="UP001530400">
    <property type="component" value="Unassembled WGS sequence"/>
</dbReference>
<keyword evidence="1" id="KW-1133">Transmembrane helix</keyword>
<accession>A0ABD3QIL4</accession>
<feature type="transmembrane region" description="Helical" evidence="1">
    <location>
        <begin position="46"/>
        <end position="66"/>
    </location>
</feature>
<protein>
    <submittedName>
        <fullName evidence="2">Uncharacterized protein</fullName>
    </submittedName>
</protein>
<sequence>MAGPARPQQHFELEEDIRPLTASGSGISARRRHLGPTSTGAACFHFFRGKSVIILGLVAVGAVYMLGKGKGQSLRFESQLDEVEGKKKKKLTPGLPSVTSTPTYMPSYQPTGQLLEFLLLRLVVSLSFDLISIHHKSTYNAEKGTDPPVPTYDPTKAGTLAPTPRPTWGDGAYVADPNPFIDKFNTTEWHEFLAGQWEQRYQNSILIREKFGVYCPGEPLVPMCPALNADQEIVEQNWNTLLAQGPTLPCMETGDKTASCGVDNPWLNKTIWPLIRGQFCAELNNERQQKFPMPEELLPYHELGYNRADPTQSVDAAPFDGGSSSQGLLWFDANKVKDHFLKFEAMLDHYYEGLSSKLLESAIKPGSDSSLYAPMLQQYADQIARALLRRKDNGESDDGIIIGILGDSVTSGTDNCYFDAWPEQLRRQMSPIFESMGVKIHIRNAAKNGGWLLAPQMLCANDMLGGSDRKDDIGLDFLFTVNPFVHAAAIDAEHFIRRAIFGPNPTLVSLTAQDGMDLDAFMNKYASAGLIITTEPDYNTLSELHFPIPGHTYWFPDPGRGFWGMQSDGFCRLTTRAGSSSVVKRNWHWGPLIHQSYADSMALLFSRAARLAIDRLAAGIQPTVPPKIDSYERILDETFYSDKAEQVYKKFLVSDMESNEYSNEGLAGVHCAVGTANQPGSTLLSDWLKPAAGSPFEAIMNARGGVSYVPDEEAGGAFYKVSSPISNKNEAVEKGDWVPNPTKFSEEAPRTAEQCTHVDGSTMINWVKPEGISWVVWKVPERSVSIGRLMICQQRGAAMPIKEDAFDTKNVRFHYAVSDASGNWKVVEDTQKNENKQAGDDCIVMVNDMDANDKAAAWNSGLWVAVEWTQDGIFDFDYLVAM</sequence>
<keyword evidence="1" id="KW-0472">Membrane</keyword>